<feature type="compositionally biased region" description="Low complexity" evidence="1">
    <location>
        <begin position="51"/>
        <end position="66"/>
    </location>
</feature>
<organism evidence="2">
    <name type="scientific">Oryza nivara</name>
    <name type="common">Indian wild rice</name>
    <name type="synonym">Oryza sativa f. spontanea</name>
    <dbReference type="NCBI Taxonomy" id="4536"/>
    <lineage>
        <taxon>Eukaryota</taxon>
        <taxon>Viridiplantae</taxon>
        <taxon>Streptophyta</taxon>
        <taxon>Embryophyta</taxon>
        <taxon>Tracheophyta</taxon>
        <taxon>Spermatophyta</taxon>
        <taxon>Magnoliopsida</taxon>
        <taxon>Liliopsida</taxon>
        <taxon>Poales</taxon>
        <taxon>Poaceae</taxon>
        <taxon>BOP clade</taxon>
        <taxon>Oryzoideae</taxon>
        <taxon>Oryzeae</taxon>
        <taxon>Oryzinae</taxon>
        <taxon>Oryza</taxon>
    </lineage>
</organism>
<protein>
    <submittedName>
        <fullName evidence="2">Uncharacterized protein</fullName>
    </submittedName>
</protein>
<dbReference type="EnsemblPlants" id="ONIVA10G20190.1">
    <property type="protein sequence ID" value="ONIVA10G20190.1"/>
    <property type="gene ID" value="ONIVA10G20190"/>
</dbReference>
<evidence type="ECO:0000256" key="1">
    <source>
        <dbReference type="SAM" id="MobiDB-lite"/>
    </source>
</evidence>
<dbReference type="Gramene" id="ONIVA10G20190.1">
    <property type="protein sequence ID" value="ONIVA10G20190.1"/>
    <property type="gene ID" value="ONIVA10G20190"/>
</dbReference>
<evidence type="ECO:0000313" key="3">
    <source>
        <dbReference type="Proteomes" id="UP000006591"/>
    </source>
</evidence>
<feature type="region of interest" description="Disordered" evidence="1">
    <location>
        <begin position="21"/>
        <end position="82"/>
    </location>
</feature>
<name>A0A0E0IW44_ORYNI</name>
<feature type="compositionally biased region" description="Basic and acidic residues" evidence="1">
    <location>
        <begin position="25"/>
        <end position="48"/>
    </location>
</feature>
<sequence>MASNDDRVINLAGGRLEEENLLGTKTREMDKINIPSRTEESKKRRPDVFQRAFPPAGRAGARGTAAAPPPAAKPHGARRGHLRLRAACAVRRREDIN</sequence>
<accession>A0A0E0IW44</accession>
<proteinExistence type="predicted"/>
<dbReference type="Proteomes" id="UP000006591">
    <property type="component" value="Chromosome 10"/>
</dbReference>
<reference evidence="2" key="1">
    <citation type="submission" date="2015-04" db="UniProtKB">
        <authorList>
            <consortium name="EnsemblPlants"/>
        </authorList>
    </citation>
    <scope>IDENTIFICATION</scope>
    <source>
        <strain evidence="2">SL10</strain>
    </source>
</reference>
<dbReference type="HOGENOM" id="CLU_2350316_0_0_1"/>
<dbReference type="AlphaFoldDB" id="A0A0E0IW44"/>
<keyword evidence="3" id="KW-1185">Reference proteome</keyword>
<evidence type="ECO:0000313" key="2">
    <source>
        <dbReference type="EnsemblPlants" id="ONIVA10G20190.1"/>
    </source>
</evidence>
<reference evidence="2" key="2">
    <citation type="submission" date="2018-04" db="EMBL/GenBank/DDBJ databases">
        <title>OnivRS2 (Oryza nivara Reference Sequence Version 2).</title>
        <authorList>
            <person name="Zhang J."/>
            <person name="Kudrna D."/>
            <person name="Lee S."/>
            <person name="Talag J."/>
            <person name="Rajasekar S."/>
            <person name="Welchert J."/>
            <person name="Hsing Y.-I."/>
            <person name="Wing R.A."/>
        </authorList>
    </citation>
    <scope>NUCLEOTIDE SEQUENCE [LARGE SCALE GENOMIC DNA]</scope>
</reference>